<gene>
    <name evidence="3" type="ORF">Ami3637_10875</name>
</gene>
<accession>A0A6P1MGH4</accession>
<proteinExistence type="predicted"/>
<dbReference type="KEGG" id="amic:Ami3637_10875"/>
<evidence type="ECO:0000256" key="1">
    <source>
        <dbReference type="ARBA" id="ARBA00022737"/>
    </source>
</evidence>
<dbReference type="EMBL" id="CP047591">
    <property type="protein sequence ID" value="QHI72841.1"/>
    <property type="molecule type" value="Genomic_DNA"/>
</dbReference>
<feature type="domain" description="SLH" evidence="2">
    <location>
        <begin position="217"/>
        <end position="276"/>
    </location>
</feature>
<dbReference type="InterPro" id="IPR051465">
    <property type="entry name" value="Cell_Envelope_Struct_Comp"/>
</dbReference>
<dbReference type="PROSITE" id="PS51272">
    <property type="entry name" value="SLH"/>
    <property type="match status" value="3"/>
</dbReference>
<evidence type="ECO:0000259" key="2">
    <source>
        <dbReference type="PROSITE" id="PS51272"/>
    </source>
</evidence>
<dbReference type="PANTHER" id="PTHR43308:SF5">
    <property type="entry name" value="S-LAYER PROTEIN _ PEPTIDOGLYCAN ENDO-BETA-N-ACETYLGLUCOSAMINIDASE"/>
    <property type="match status" value="1"/>
</dbReference>
<evidence type="ECO:0000313" key="3">
    <source>
        <dbReference type="EMBL" id="QHI72841.1"/>
    </source>
</evidence>
<dbReference type="Pfam" id="PF00395">
    <property type="entry name" value="SLH"/>
    <property type="match status" value="3"/>
</dbReference>
<protein>
    <recommendedName>
        <fullName evidence="2">SLH domain-containing protein</fullName>
    </recommendedName>
</protein>
<feature type="domain" description="SLH" evidence="2">
    <location>
        <begin position="348"/>
        <end position="407"/>
    </location>
</feature>
<feature type="domain" description="SLH" evidence="2">
    <location>
        <begin position="277"/>
        <end position="340"/>
    </location>
</feature>
<dbReference type="PANTHER" id="PTHR43308">
    <property type="entry name" value="OUTER MEMBRANE PROTEIN ALPHA-RELATED"/>
    <property type="match status" value="1"/>
</dbReference>
<keyword evidence="4" id="KW-1185">Reference proteome</keyword>
<organism evidence="3 4">
    <name type="scientific">Aminipila terrae</name>
    <dbReference type="NCBI Taxonomy" id="2697030"/>
    <lineage>
        <taxon>Bacteria</taxon>
        <taxon>Bacillati</taxon>
        <taxon>Bacillota</taxon>
        <taxon>Clostridia</taxon>
        <taxon>Peptostreptococcales</taxon>
        <taxon>Anaerovoracaceae</taxon>
        <taxon>Aminipila</taxon>
    </lineage>
</organism>
<dbReference type="RefSeq" id="WP_162362608.1">
    <property type="nucleotide sequence ID" value="NZ_CP047591.1"/>
</dbReference>
<keyword evidence="1" id="KW-0677">Repeat</keyword>
<sequence length="407" mass="44616">MKAATEEVEQKDGIKTTKVTLDEAAIKENVDKMSATNQNKIIIPVLNNSDAVSALLNGQMLKNMKSKNVIIEIKTEKAIYTLPAADIKIDDIANQFGDHVQSGEITISLKISNPSKEVVNMVSKTADSKGYQLVVKPLDFEVNCNYGEKTIGVSKYQGYVERAIALPAGVDPKKITTGVVVNSDGTFSHIPTKIIFIDGKHYAELNSHTNSTYTVIWNPVTFKDVEKHWSKEYVNEVGSRLIDDGTGNGNFSPDRAITRAEFSTMIVKALALKTSGSIGQFSDVPNNSPYYDYINAAYEYGILTGYTNGKFGPQDLITREQAMTMLLKAAKLAGLDGTAKEKVINNQLKDFKDSSTISSYAVDAASKCVSYGFFKGEKGYLNPKRNFTRAESAAVIIKLVRKAELIN</sequence>
<name>A0A6P1MGH4_9FIRM</name>
<reference evidence="3 4" key="1">
    <citation type="submission" date="2020-01" db="EMBL/GenBank/DDBJ databases">
        <title>Genomic analysis of Aminipila sp. CBA3637.</title>
        <authorList>
            <person name="Kim Y.B."/>
            <person name="Roh S.W."/>
        </authorList>
    </citation>
    <scope>NUCLEOTIDE SEQUENCE [LARGE SCALE GENOMIC DNA]</scope>
    <source>
        <strain evidence="3 4">CBA3637</strain>
    </source>
</reference>
<dbReference type="Proteomes" id="UP000463883">
    <property type="component" value="Chromosome"/>
</dbReference>
<evidence type="ECO:0000313" key="4">
    <source>
        <dbReference type="Proteomes" id="UP000463883"/>
    </source>
</evidence>
<dbReference type="InterPro" id="IPR001119">
    <property type="entry name" value="SLH_dom"/>
</dbReference>
<dbReference type="AlphaFoldDB" id="A0A6P1MGH4"/>